<dbReference type="AlphaFoldDB" id="A0A2S2KQY6"/>
<dbReference type="RefSeq" id="WP_225866866.1">
    <property type="nucleotide sequence ID" value="NZ_BGKI01000004.1"/>
</dbReference>
<protein>
    <submittedName>
        <fullName evidence="1">Uncharacterized protein</fullName>
    </submittedName>
</protein>
<evidence type="ECO:0000313" key="2">
    <source>
        <dbReference type="Proteomes" id="UP000245829"/>
    </source>
</evidence>
<accession>A0A2S2KQY6</accession>
<gene>
    <name evidence="1" type="ORF">NZNM25_08670</name>
</gene>
<sequence>MQEKSKVSPMAKKLDSTVQEVHRNFERLAKSGFIEKDVEGYYHLTVYGSTVCTQIPTMIFFSNNRKYFQEHDFGNLPAKFIERIGALSTGVYVKGFTKVMEKWKSIYKNANEYIYELHSEVSNDLIEPLIKKARDDKVKINYILSESCIVPKGRKRTLEKFGFNQLLENGIIERKMSKDVLVVVALNEKEACISFPNRNGDANIGFAFYGNDVRFHEWCLDYFRYCWYNSGSFRESKLKEE</sequence>
<organism evidence="1 2">
    <name type="scientific">Nitrosopumilus zosterae</name>
    <dbReference type="NCBI Taxonomy" id="718286"/>
    <lineage>
        <taxon>Archaea</taxon>
        <taxon>Nitrososphaerota</taxon>
        <taxon>Nitrososphaeria</taxon>
        <taxon>Nitrosopumilales</taxon>
        <taxon>Nitrosopumilaceae</taxon>
        <taxon>Nitrosopumilus</taxon>
    </lineage>
</organism>
<keyword evidence="2" id="KW-1185">Reference proteome</keyword>
<name>A0A2S2KQY6_9ARCH</name>
<proteinExistence type="predicted"/>
<reference evidence="1 2" key="1">
    <citation type="submission" date="2018-05" db="EMBL/GenBank/DDBJ databases">
        <title>genome sequencing of Nitrosopumilus sp. NM25.</title>
        <authorList>
            <person name="Mori K."/>
            <person name="Nakagawa T."/>
        </authorList>
    </citation>
    <scope>NUCLEOTIDE SEQUENCE [LARGE SCALE GENOMIC DNA]</scope>
    <source>
        <strain evidence="1 2">NM25</strain>
    </source>
</reference>
<comment type="caution">
    <text evidence="1">The sequence shown here is derived from an EMBL/GenBank/DDBJ whole genome shotgun (WGS) entry which is preliminary data.</text>
</comment>
<evidence type="ECO:0000313" key="1">
    <source>
        <dbReference type="EMBL" id="GBH34076.1"/>
    </source>
</evidence>
<dbReference type="EMBL" id="BGKI01000004">
    <property type="protein sequence ID" value="GBH34076.1"/>
    <property type="molecule type" value="Genomic_DNA"/>
</dbReference>
<dbReference type="Proteomes" id="UP000245829">
    <property type="component" value="Unassembled WGS sequence"/>
</dbReference>